<dbReference type="InterPro" id="IPR029058">
    <property type="entry name" value="AB_hydrolase_fold"/>
</dbReference>
<evidence type="ECO:0000313" key="3">
    <source>
        <dbReference type="EMBL" id="QOV36566.1"/>
    </source>
</evidence>
<comment type="similarity">
    <text evidence="1">Belongs to the thioesterase family.</text>
</comment>
<dbReference type="AlphaFoldDB" id="A0A7M2SJP3"/>
<evidence type="ECO:0000259" key="2">
    <source>
        <dbReference type="Pfam" id="PF00975"/>
    </source>
</evidence>
<organism evidence="3 4">
    <name type="scientific">Streptomyces ferrugineus</name>
    <dbReference type="NCBI Taxonomy" id="1413221"/>
    <lineage>
        <taxon>Bacteria</taxon>
        <taxon>Bacillati</taxon>
        <taxon>Actinomycetota</taxon>
        <taxon>Actinomycetes</taxon>
        <taxon>Kitasatosporales</taxon>
        <taxon>Streptomycetaceae</taxon>
        <taxon>Streptomyces</taxon>
    </lineage>
</organism>
<dbReference type="Pfam" id="PF00975">
    <property type="entry name" value="Thioesterase"/>
    <property type="match status" value="1"/>
</dbReference>
<dbReference type="EMBL" id="CP063373">
    <property type="protein sequence ID" value="QOV36566.1"/>
    <property type="molecule type" value="Genomic_DNA"/>
</dbReference>
<evidence type="ECO:0000256" key="1">
    <source>
        <dbReference type="ARBA" id="ARBA00007169"/>
    </source>
</evidence>
<keyword evidence="4" id="KW-1185">Reference proteome</keyword>
<gene>
    <name evidence="3" type="ORF">IM697_42430</name>
</gene>
<dbReference type="PANTHER" id="PTHR11487">
    <property type="entry name" value="THIOESTERASE"/>
    <property type="match status" value="1"/>
</dbReference>
<dbReference type="GO" id="GO:0008610">
    <property type="term" value="P:lipid biosynthetic process"/>
    <property type="evidence" value="ECO:0007669"/>
    <property type="project" value="TreeGrafter"/>
</dbReference>
<dbReference type="SUPFAM" id="SSF53474">
    <property type="entry name" value="alpha/beta-Hydrolases"/>
    <property type="match status" value="1"/>
</dbReference>
<name>A0A7M2SJP3_9ACTN</name>
<dbReference type="InterPro" id="IPR012223">
    <property type="entry name" value="TEII"/>
</dbReference>
<sequence>MSDGHRWFKRFRSPAAGATTLLCLHHAGGNAAMFREWPRLLPPSIDPIAVQLPGRADRMDEPPFLAMDDLVDDLVNAVEPLLDRPVALFGASMGARVGWSLAHALRERGLPMLRALYVSASSAPSLDREVRGWNGPDEGLVRYMRTLGGTPAQFLDDPELLEGIVATLRADLTVLSTHTYQPDVLLDIPITAFAGAADEESSPQQQEPWGKETTGPFVMNVIDGGHFLDAHATRFVIDAISEDLR</sequence>
<feature type="domain" description="Thioesterase" evidence="2">
    <location>
        <begin position="20"/>
        <end position="230"/>
    </location>
</feature>
<dbReference type="InterPro" id="IPR001031">
    <property type="entry name" value="Thioesterase"/>
</dbReference>
<dbReference type="RefSeq" id="WP_194042657.1">
    <property type="nucleotide sequence ID" value="NZ_CP063373.1"/>
</dbReference>
<accession>A0A7M2SJP3</accession>
<dbReference type="KEGG" id="sfeu:IM697_42430"/>
<proteinExistence type="inferred from homology"/>
<protein>
    <submittedName>
        <fullName evidence="3">Thioesterase</fullName>
    </submittedName>
</protein>
<dbReference type="PANTHER" id="PTHR11487:SF0">
    <property type="entry name" value="S-ACYL FATTY ACID SYNTHASE THIOESTERASE, MEDIUM CHAIN"/>
    <property type="match status" value="1"/>
</dbReference>
<dbReference type="Proteomes" id="UP000594205">
    <property type="component" value="Chromosome"/>
</dbReference>
<reference evidence="3 4" key="1">
    <citation type="submission" date="2020-10" db="EMBL/GenBank/DDBJ databases">
        <title>Streptomyces ferrugineus complate genome analysis.</title>
        <authorList>
            <person name="Anwar N."/>
        </authorList>
    </citation>
    <scope>NUCLEOTIDE SEQUENCE [LARGE SCALE GENOMIC DNA]</scope>
    <source>
        <strain evidence="3 4">CCTCC AA2014009</strain>
    </source>
</reference>
<evidence type="ECO:0000313" key="4">
    <source>
        <dbReference type="Proteomes" id="UP000594205"/>
    </source>
</evidence>
<dbReference type="Gene3D" id="3.40.50.1820">
    <property type="entry name" value="alpha/beta hydrolase"/>
    <property type="match status" value="1"/>
</dbReference>